<name>A0A2J6X3T5_9CHLR</name>
<dbReference type="AlphaFoldDB" id="A0A2J6X3T5"/>
<keyword evidence="1" id="KW-0560">Oxidoreductase</keyword>
<dbReference type="PANTHER" id="PTHR43485">
    <property type="entry name" value="HYDROGENASE-4 COMPONENT G"/>
    <property type="match status" value="1"/>
</dbReference>
<comment type="caution">
    <text evidence="3">The sequence shown here is derived from an EMBL/GenBank/DDBJ whole genome shotgun (WGS) entry which is preliminary data.</text>
</comment>
<dbReference type="Pfam" id="PF00346">
    <property type="entry name" value="Complex1_49kDa"/>
    <property type="match status" value="1"/>
</dbReference>
<dbReference type="InterPro" id="IPR052197">
    <property type="entry name" value="ComplexI_49kDa-like"/>
</dbReference>
<accession>A0A2J6X3T5</accession>
<protein>
    <recommendedName>
        <fullName evidence="2">NADH-quinone oxidoreductase subunit D domain-containing protein</fullName>
    </recommendedName>
</protein>
<proteinExistence type="predicted"/>
<dbReference type="GO" id="GO:0048038">
    <property type="term" value="F:quinone binding"/>
    <property type="evidence" value="ECO:0007669"/>
    <property type="project" value="InterPro"/>
</dbReference>
<dbReference type="Gene3D" id="1.10.645.10">
    <property type="entry name" value="Cytochrome-c3 Hydrogenase, chain B"/>
    <property type="match status" value="1"/>
</dbReference>
<dbReference type="PANTHER" id="PTHR43485:SF1">
    <property type="entry name" value="FORMATE HYDROGENLYASE SUBUNIT 5-RELATED"/>
    <property type="match status" value="1"/>
</dbReference>
<dbReference type="EMBL" id="PNIQ01000609">
    <property type="protein sequence ID" value="PMP80503.1"/>
    <property type="molecule type" value="Genomic_DNA"/>
</dbReference>
<dbReference type="SUPFAM" id="SSF56762">
    <property type="entry name" value="HydB/Nqo4-like"/>
    <property type="match status" value="1"/>
</dbReference>
<evidence type="ECO:0000256" key="1">
    <source>
        <dbReference type="ARBA" id="ARBA00023002"/>
    </source>
</evidence>
<dbReference type="InterPro" id="IPR029014">
    <property type="entry name" value="NiFe-Hase_large"/>
</dbReference>
<dbReference type="Proteomes" id="UP000243376">
    <property type="component" value="Unassembled WGS sequence"/>
</dbReference>
<reference evidence="3 4" key="1">
    <citation type="submission" date="2018-01" db="EMBL/GenBank/DDBJ databases">
        <title>Metagenomic assembled genomes from two thermal pools in the Uzon Caldera, Kamchatka, Russia.</title>
        <authorList>
            <person name="Wilkins L."/>
            <person name="Ettinger C."/>
        </authorList>
    </citation>
    <scope>NUCLEOTIDE SEQUENCE [LARGE SCALE GENOMIC DNA]</scope>
    <source>
        <strain evidence="3">ZAV-02</strain>
    </source>
</reference>
<evidence type="ECO:0000313" key="3">
    <source>
        <dbReference type="EMBL" id="PMP80503.1"/>
    </source>
</evidence>
<dbReference type="GO" id="GO:0051287">
    <property type="term" value="F:NAD binding"/>
    <property type="evidence" value="ECO:0007669"/>
    <property type="project" value="InterPro"/>
</dbReference>
<dbReference type="GO" id="GO:0016651">
    <property type="term" value="F:oxidoreductase activity, acting on NAD(P)H"/>
    <property type="evidence" value="ECO:0007669"/>
    <property type="project" value="InterPro"/>
</dbReference>
<evidence type="ECO:0000259" key="2">
    <source>
        <dbReference type="Pfam" id="PF00346"/>
    </source>
</evidence>
<gene>
    <name evidence="3" type="ORF">C0184_09195</name>
</gene>
<sequence>MKYQLTLHPVAGAWHSEQLTLTVEGEYIRDVEYRPATGDGAYAQRLLQGSVESAVRAAARVCPYCSVAHTFALSLALEALAEITAPLRAQAIRVIVAELERAASHMNTLAALIAALGLNSATRLSQLETRIRSILLALLGHHEAAYIRPGGLAEPLDEARLADTERAINELLPHMIELAEQTIPRRTLVARMVDIGVLTTDAARQFGLAGPLGRASDIATDQRIDAPYAGYTVLTPALVVEQGGDVHARAVVLLIEAIESLRLAARWLHNLPIGETYTAFTLRLGEGTATVEAPRGPLRYTVRSDGQRLTTVEIGIAPQLDRLLARTLLQNAAVDDTLLIAISTDPCTACWRAATSAIGREHLPL</sequence>
<evidence type="ECO:0000313" key="4">
    <source>
        <dbReference type="Proteomes" id="UP000243376"/>
    </source>
</evidence>
<feature type="domain" description="NADH-quinone oxidoreductase subunit D" evidence="2">
    <location>
        <begin position="144"/>
        <end position="276"/>
    </location>
</feature>
<dbReference type="InterPro" id="IPR001135">
    <property type="entry name" value="NADH_Q_OxRdtase_suD"/>
</dbReference>
<organism evidence="3 4">
    <name type="scientific">Chloroflexus aggregans</name>
    <dbReference type="NCBI Taxonomy" id="152260"/>
    <lineage>
        <taxon>Bacteria</taxon>
        <taxon>Bacillati</taxon>
        <taxon>Chloroflexota</taxon>
        <taxon>Chloroflexia</taxon>
        <taxon>Chloroflexales</taxon>
        <taxon>Chloroflexineae</taxon>
        <taxon>Chloroflexaceae</taxon>
        <taxon>Chloroflexus</taxon>
    </lineage>
</organism>